<keyword evidence="5" id="KW-1185">Reference proteome</keyword>
<evidence type="ECO:0000313" key="4">
    <source>
        <dbReference type="EMBL" id="UYF94666.1"/>
    </source>
</evidence>
<reference evidence="3" key="2">
    <citation type="submission" date="2019-10" db="EMBL/GenBank/DDBJ databases">
        <title>Draft genome sequence of Rhodococcus aetherivorans JCM 14343.</title>
        <authorList>
            <person name="Inoue D."/>
            <person name="Nakazawa M."/>
            <person name="Yamamoto N."/>
            <person name="Sei K."/>
            <person name="Ike M."/>
        </authorList>
    </citation>
    <scope>NUCLEOTIDE SEQUENCE</scope>
    <source>
        <strain evidence="3">JCM 14343</strain>
    </source>
</reference>
<dbReference type="Gene3D" id="3.40.50.1820">
    <property type="entry name" value="alpha/beta hydrolase"/>
    <property type="match status" value="1"/>
</dbReference>
<dbReference type="SUPFAM" id="SSF53474">
    <property type="entry name" value="alpha/beta-Hydrolases"/>
    <property type="match status" value="1"/>
</dbReference>
<evidence type="ECO:0000256" key="1">
    <source>
        <dbReference type="SAM" id="SignalP"/>
    </source>
</evidence>
<feature type="chain" id="PRO_5041370525" evidence="1">
    <location>
        <begin position="20"/>
        <end position="276"/>
    </location>
</feature>
<dbReference type="PANTHER" id="PTHR32015:SF1">
    <property type="entry name" value="LIPASE"/>
    <property type="match status" value="1"/>
</dbReference>
<reference evidence="3 5" key="1">
    <citation type="journal article" date="2018" name="Biodegradation">
        <title>1,4-Dioxane degradation characteristics of Rhodococcus aetherivorans JCM 14343.</title>
        <authorList>
            <person name="Inoue D."/>
            <person name="Tsunoda T."/>
            <person name="Yamamoto N."/>
            <person name="Ike M."/>
            <person name="Sei K."/>
        </authorList>
    </citation>
    <scope>NUCLEOTIDE SEQUENCE [LARGE SCALE GENOMIC DNA]</scope>
    <source>
        <strain evidence="3 5">JCM 14343</strain>
    </source>
</reference>
<gene>
    <name evidence="4" type="ORF">OCS65_02500</name>
    <name evidence="3" type="ORF">RAJCM14343_1090</name>
</gene>
<protein>
    <submittedName>
        <fullName evidence="4">Alpha/beta fold hydrolase</fullName>
    </submittedName>
    <submittedName>
        <fullName evidence="3">Secreted lipase</fullName>
    </submittedName>
</protein>
<evidence type="ECO:0000259" key="2">
    <source>
        <dbReference type="Pfam" id="PF00561"/>
    </source>
</evidence>
<keyword evidence="4" id="KW-0378">Hydrolase</keyword>
<dbReference type="InterPro" id="IPR002918">
    <property type="entry name" value="Lipase_EstA/Esterase_EstB"/>
</dbReference>
<dbReference type="GO" id="GO:0016042">
    <property type="term" value="P:lipid catabolic process"/>
    <property type="evidence" value="ECO:0007669"/>
    <property type="project" value="InterPro"/>
</dbReference>
<dbReference type="InterPro" id="IPR029058">
    <property type="entry name" value="AB_hydrolase_fold"/>
</dbReference>
<dbReference type="AlphaFoldDB" id="A0AA46NYR9"/>
<accession>A0AA46NYR9</accession>
<dbReference type="PANTHER" id="PTHR32015">
    <property type="entry name" value="FASTING INDUCED LIPASE"/>
    <property type="match status" value="1"/>
</dbReference>
<feature type="signal peptide" evidence="1">
    <location>
        <begin position="1"/>
        <end position="19"/>
    </location>
</feature>
<dbReference type="Pfam" id="PF00561">
    <property type="entry name" value="Abhydrolase_1"/>
    <property type="match status" value="1"/>
</dbReference>
<dbReference type="InterPro" id="IPR000073">
    <property type="entry name" value="AB_hydrolase_1"/>
</dbReference>
<sequence length="276" mass="28077">MVGRLALVGLIAACSIATAAPTAGAEQRAAEATTGPPQGTFGAALAYSLAHPGVVPAGTNDVDCVPTPAHPEPVVLVHGFLENSYANWAGLAPALKAEGYCVFALDYGAPPGEPFKAREPIPDAAGELAAFVDTVLAETGAERVSIVGHSKGGAVPRWYVRFLGGADKTSRIVGLAPANYPSLGPPSVAQDAVLAELNAGSDTVEGVSYTVVATRYDQVIIPYTASFLTGPGAQNILLQDVCPANTADHVSIPYDPVAEQLVLAALDPAGARPVVC</sequence>
<feature type="domain" description="AB hydrolase-1" evidence="2">
    <location>
        <begin position="73"/>
        <end position="192"/>
    </location>
</feature>
<reference evidence="4" key="3">
    <citation type="submission" date="2022-09" db="EMBL/GenBank/DDBJ databases">
        <title>The genome sequence of Rhodococcus aetherivorans N1.</title>
        <authorList>
            <person name="Jiang W."/>
        </authorList>
    </citation>
    <scope>NUCLEOTIDE SEQUENCE</scope>
    <source>
        <strain evidence="4">N1</strain>
    </source>
</reference>
<dbReference type="Proteomes" id="UP000325466">
    <property type="component" value="Unassembled WGS sequence"/>
</dbReference>
<proteinExistence type="predicted"/>
<evidence type="ECO:0000313" key="3">
    <source>
        <dbReference type="EMBL" id="GES35841.1"/>
    </source>
</evidence>
<keyword evidence="1" id="KW-0732">Signal</keyword>
<evidence type="ECO:0000313" key="5">
    <source>
        <dbReference type="Proteomes" id="UP000325466"/>
    </source>
</evidence>
<name>A0AA46NYR9_9NOCA</name>
<dbReference type="Proteomes" id="UP001163947">
    <property type="component" value="Chromosome"/>
</dbReference>
<organism evidence="4 6">
    <name type="scientific">Rhodococcus aetherivorans</name>
    <dbReference type="NCBI Taxonomy" id="191292"/>
    <lineage>
        <taxon>Bacteria</taxon>
        <taxon>Bacillati</taxon>
        <taxon>Actinomycetota</taxon>
        <taxon>Actinomycetes</taxon>
        <taxon>Mycobacteriales</taxon>
        <taxon>Nocardiaceae</taxon>
        <taxon>Rhodococcus</taxon>
    </lineage>
</organism>
<dbReference type="EMBL" id="CP106982">
    <property type="protein sequence ID" value="UYF94666.1"/>
    <property type="molecule type" value="Genomic_DNA"/>
</dbReference>
<dbReference type="GO" id="GO:0016298">
    <property type="term" value="F:lipase activity"/>
    <property type="evidence" value="ECO:0007669"/>
    <property type="project" value="TreeGrafter"/>
</dbReference>
<evidence type="ECO:0000313" key="6">
    <source>
        <dbReference type="Proteomes" id="UP001163947"/>
    </source>
</evidence>
<dbReference type="EMBL" id="BLAH01000027">
    <property type="protein sequence ID" value="GES35841.1"/>
    <property type="molecule type" value="Genomic_DNA"/>
</dbReference>